<gene>
    <name evidence="1" type="ORF">CALVIDRAFT_56606</name>
</gene>
<dbReference type="EMBL" id="KV417385">
    <property type="protein sequence ID" value="KZO89536.1"/>
    <property type="molecule type" value="Genomic_DNA"/>
</dbReference>
<keyword evidence="2" id="KW-1185">Reference proteome</keyword>
<protein>
    <recommendedName>
        <fullName evidence="3">CxC1-like cysteine cluster associated with KDZ transposases domain-containing protein</fullName>
    </recommendedName>
</protein>
<proteinExistence type="predicted"/>
<dbReference type="OrthoDB" id="2665372at2759"/>
<evidence type="ECO:0008006" key="3">
    <source>
        <dbReference type="Google" id="ProtNLM"/>
    </source>
</evidence>
<reference evidence="1 2" key="1">
    <citation type="journal article" date="2016" name="Mol. Biol. Evol.">
        <title>Comparative Genomics of Early-Diverging Mushroom-Forming Fungi Provides Insights into the Origins of Lignocellulose Decay Capabilities.</title>
        <authorList>
            <person name="Nagy L.G."/>
            <person name="Riley R."/>
            <person name="Tritt A."/>
            <person name="Adam C."/>
            <person name="Daum C."/>
            <person name="Floudas D."/>
            <person name="Sun H."/>
            <person name="Yadav J.S."/>
            <person name="Pangilinan J."/>
            <person name="Larsson K.H."/>
            <person name="Matsuura K."/>
            <person name="Barry K."/>
            <person name="Labutti K."/>
            <person name="Kuo R."/>
            <person name="Ohm R.A."/>
            <person name="Bhattacharya S.S."/>
            <person name="Shirouzu T."/>
            <person name="Yoshinaga Y."/>
            <person name="Martin F.M."/>
            <person name="Grigoriev I.V."/>
            <person name="Hibbett D.S."/>
        </authorList>
    </citation>
    <scope>NUCLEOTIDE SEQUENCE [LARGE SCALE GENOMIC DNA]</scope>
    <source>
        <strain evidence="1 2">TUFC12733</strain>
    </source>
</reference>
<name>A0A167FIX2_CALVF</name>
<dbReference type="Proteomes" id="UP000076738">
    <property type="component" value="Unassembled WGS sequence"/>
</dbReference>
<evidence type="ECO:0000313" key="1">
    <source>
        <dbReference type="EMBL" id="KZO89536.1"/>
    </source>
</evidence>
<accession>A0A167FIX2</accession>
<evidence type="ECO:0000313" key="2">
    <source>
        <dbReference type="Proteomes" id="UP000076738"/>
    </source>
</evidence>
<organism evidence="1 2">
    <name type="scientific">Calocera viscosa (strain TUFC12733)</name>
    <dbReference type="NCBI Taxonomy" id="1330018"/>
    <lineage>
        <taxon>Eukaryota</taxon>
        <taxon>Fungi</taxon>
        <taxon>Dikarya</taxon>
        <taxon>Basidiomycota</taxon>
        <taxon>Agaricomycotina</taxon>
        <taxon>Dacrymycetes</taxon>
        <taxon>Dacrymycetales</taxon>
        <taxon>Dacrymycetaceae</taxon>
        <taxon>Calocera</taxon>
    </lineage>
</organism>
<sequence>MNVDLSSQARISRLDRAAPNVAWKSCWSSLSSPVHRHPTLAVVEKCFPCSLSIDEQQRTQLKSMHFSKAIQKKLRPQNMFRKSTRTLRCWIPIAKLHGRMSRRRATFRKMTTSFQPGTTSHTHITLLDKDRMHDDSRTWRQLLPDLVQDYLLHRHGTQQPCLDAPPCVFTISVVTWSGTQLVSFPIPDQRISPIRILMRHGYLACSPDQPQPAIHLDLLELQHHLRMRAYVSHEAWSRVLCDLHGPDPFPAVLPETSCQRIRRDTPNRRIKNSCPACEYKLEGEPTLPISRLICGDGNNSSKRFAHGAHQDLRAYDSNYIIHPDVVNQFQHDVRRRHSSGEVCIVNRDLCSSLQ</sequence>
<dbReference type="AlphaFoldDB" id="A0A167FIX2"/>
<dbReference type="STRING" id="1330018.A0A167FIX2"/>